<name>B8F9I3_DESAL</name>
<evidence type="ECO:0000313" key="3">
    <source>
        <dbReference type="Proteomes" id="UP000000739"/>
    </source>
</evidence>
<reference evidence="2 3" key="1">
    <citation type="journal article" date="2012" name="Environ. Microbiol.">
        <title>The genome sequence of Desulfatibacillum alkenivorans AK-01: a blueprint for anaerobic alkane oxidation.</title>
        <authorList>
            <person name="Callaghan A.V."/>
            <person name="Morris B.E."/>
            <person name="Pereira I.A."/>
            <person name="McInerney M.J."/>
            <person name="Austin R.N."/>
            <person name="Groves J.T."/>
            <person name="Kukor J.J."/>
            <person name="Suflita J.M."/>
            <person name="Young L.Y."/>
            <person name="Zylstra G.J."/>
            <person name="Wawrik B."/>
        </authorList>
    </citation>
    <scope>NUCLEOTIDE SEQUENCE [LARGE SCALE GENOMIC DNA]</scope>
    <source>
        <strain evidence="2 3">AK-01</strain>
    </source>
</reference>
<evidence type="ECO:0000256" key="1">
    <source>
        <dbReference type="SAM" id="Phobius"/>
    </source>
</evidence>
<feature type="transmembrane region" description="Helical" evidence="1">
    <location>
        <begin position="17"/>
        <end position="35"/>
    </location>
</feature>
<keyword evidence="3" id="KW-1185">Reference proteome</keyword>
<dbReference type="EMBL" id="CP001322">
    <property type="protein sequence ID" value="ACL02929.1"/>
    <property type="molecule type" value="Genomic_DNA"/>
</dbReference>
<dbReference type="HOGENOM" id="CLU_1755865_0_0_7"/>
<organism evidence="2 3">
    <name type="scientific">Desulfatibacillum aliphaticivorans</name>
    <dbReference type="NCBI Taxonomy" id="218208"/>
    <lineage>
        <taxon>Bacteria</taxon>
        <taxon>Pseudomonadati</taxon>
        <taxon>Thermodesulfobacteriota</taxon>
        <taxon>Desulfobacteria</taxon>
        <taxon>Desulfobacterales</taxon>
        <taxon>Desulfatibacillaceae</taxon>
        <taxon>Desulfatibacillum</taxon>
    </lineage>
</organism>
<dbReference type="Proteomes" id="UP000000739">
    <property type="component" value="Chromosome"/>
</dbReference>
<keyword evidence="1" id="KW-0472">Membrane</keyword>
<feature type="transmembrane region" description="Helical" evidence="1">
    <location>
        <begin position="47"/>
        <end position="73"/>
    </location>
</feature>
<protein>
    <submittedName>
        <fullName evidence="2">Uncharacterized protein</fullName>
    </submittedName>
</protein>
<evidence type="ECO:0000313" key="2">
    <source>
        <dbReference type="EMBL" id="ACL02929.1"/>
    </source>
</evidence>
<dbReference type="KEGG" id="dal:Dalk_1226"/>
<sequence>MAYANIIWPGLIVTNCYWSWLPIISLGFIFEAAILRWRLVPSAKKALLISLAANAFSSTIGIFALFLGTFSLATVEYKITGRETVFGGYGGTIGVMFAGTTFFEVLVTRVIWKYPLKRTFPAFALGNLLSYGVVVIDLFFLGGPRQYY</sequence>
<keyword evidence="1" id="KW-0812">Transmembrane</keyword>
<proteinExistence type="predicted"/>
<feature type="transmembrane region" description="Helical" evidence="1">
    <location>
        <begin position="119"/>
        <end position="141"/>
    </location>
</feature>
<dbReference type="AlphaFoldDB" id="B8F9I3"/>
<feature type="transmembrane region" description="Helical" evidence="1">
    <location>
        <begin position="85"/>
        <end position="107"/>
    </location>
</feature>
<keyword evidence="1" id="KW-1133">Transmembrane helix</keyword>
<accession>B8F9I3</accession>
<gene>
    <name evidence="2" type="ordered locus">Dalk_1226</name>
</gene>